<dbReference type="InterPro" id="IPR005467">
    <property type="entry name" value="His_kinase_dom"/>
</dbReference>
<evidence type="ECO:0000256" key="4">
    <source>
        <dbReference type="ARBA" id="ARBA00022777"/>
    </source>
</evidence>
<comment type="catalytic activity">
    <reaction evidence="1">
        <text>ATP + protein L-histidine = ADP + protein N-phospho-L-histidine.</text>
        <dbReference type="EC" id="2.7.13.3"/>
    </reaction>
</comment>
<dbReference type="GO" id="GO:0000155">
    <property type="term" value="F:phosphorelay sensor kinase activity"/>
    <property type="evidence" value="ECO:0007669"/>
    <property type="project" value="TreeGrafter"/>
</dbReference>
<dbReference type="GO" id="GO:0009927">
    <property type="term" value="F:histidine phosphotransfer kinase activity"/>
    <property type="evidence" value="ECO:0007669"/>
    <property type="project" value="TreeGrafter"/>
</dbReference>
<evidence type="ECO:0000256" key="3">
    <source>
        <dbReference type="ARBA" id="ARBA00022679"/>
    </source>
</evidence>
<protein>
    <recommendedName>
        <fullName evidence="2">histidine kinase</fullName>
        <ecNumber evidence="2">2.7.13.3</ecNumber>
    </recommendedName>
</protein>
<name>A0A7K1KMZ6_9BACT</name>
<keyword evidence="4 7" id="KW-0418">Kinase</keyword>
<dbReference type="Proteomes" id="UP000461162">
    <property type="component" value="Unassembled WGS sequence"/>
</dbReference>
<keyword evidence="8" id="KW-1185">Reference proteome</keyword>
<evidence type="ECO:0000313" key="8">
    <source>
        <dbReference type="Proteomes" id="UP000461162"/>
    </source>
</evidence>
<dbReference type="PANTHER" id="PTHR43047:SF72">
    <property type="entry name" value="OSMOSENSING HISTIDINE PROTEIN KINASE SLN1"/>
    <property type="match status" value="1"/>
</dbReference>
<sequence>MRFADDSRREEARTRLDFDSDEERFEYVVRRIEEKLDDYEGYDFTLRQVRALNIFFELAQEVRGRDMFYAVCMMIPRVLFGLESSIYLLEDEETFALADCSTDRCAFEPVRTWDHELTHHVILSGDRLHIPIRCNPHYADMLPFQPPHNILGSFVLHPCGNTQGHECLFLEKYVNRVGYQLHQRIIRSRNREHLRFIKSMVQDIGHNVIVPNMYFKLYFNRLKRQIEELHMTTEGVLIHMARCADGECVRQGERLARTAAAIEAQYQEIYRHYETTSMFLETLLRRRHFEEGRYVLEKREVDLRTGVLEPQLERYRQALEDRDVQIGYQLGGAPDQEVRMVMDRGLIAQVFANFLSNAVKYTEPGTLPDVGRGKFLSYGWQLLKDYYGPGRPAIRLWVITTGPPLRLDDPMAVFKPGFRADNVARESGTGRGLYFARQVVELHGGSVGYRHDGRGNEFYCLLPFEQEPREKHAAPESISQDAATVECGDSRQ</sequence>
<dbReference type="EMBL" id="WODC01000003">
    <property type="protein sequence ID" value="MUM77311.1"/>
    <property type="molecule type" value="Genomic_DNA"/>
</dbReference>
<dbReference type="Gene3D" id="3.30.565.10">
    <property type="entry name" value="Histidine kinase-like ATPase, C-terminal domain"/>
    <property type="match status" value="1"/>
</dbReference>
<dbReference type="PRINTS" id="PR00344">
    <property type="entry name" value="BCTRLSENSOR"/>
</dbReference>
<dbReference type="GO" id="GO:0005886">
    <property type="term" value="C:plasma membrane"/>
    <property type="evidence" value="ECO:0007669"/>
    <property type="project" value="TreeGrafter"/>
</dbReference>
<evidence type="ECO:0000256" key="5">
    <source>
        <dbReference type="SAM" id="MobiDB-lite"/>
    </source>
</evidence>
<dbReference type="AlphaFoldDB" id="A0A7K1KMZ6"/>
<evidence type="ECO:0000256" key="2">
    <source>
        <dbReference type="ARBA" id="ARBA00012438"/>
    </source>
</evidence>
<gene>
    <name evidence="7" type="ORF">GKC30_06675</name>
</gene>
<feature type="region of interest" description="Disordered" evidence="5">
    <location>
        <begin position="470"/>
        <end position="492"/>
    </location>
</feature>
<evidence type="ECO:0000256" key="1">
    <source>
        <dbReference type="ARBA" id="ARBA00000085"/>
    </source>
</evidence>
<keyword evidence="3" id="KW-0808">Transferase</keyword>
<dbReference type="Pfam" id="PF02518">
    <property type="entry name" value="HATPase_c"/>
    <property type="match status" value="1"/>
</dbReference>
<accession>A0A7K1KMZ6</accession>
<dbReference type="InterPro" id="IPR004358">
    <property type="entry name" value="Sig_transdc_His_kin-like_C"/>
</dbReference>
<proteinExistence type="predicted"/>
<evidence type="ECO:0000259" key="6">
    <source>
        <dbReference type="PROSITE" id="PS50109"/>
    </source>
</evidence>
<comment type="caution">
    <text evidence="7">The sequence shown here is derived from an EMBL/GenBank/DDBJ whole genome shotgun (WGS) entry which is preliminary data.</text>
</comment>
<dbReference type="InterPro" id="IPR003594">
    <property type="entry name" value="HATPase_dom"/>
</dbReference>
<organism evidence="7 8">
    <name type="scientific">Pseudodesulfovibrio alkaliphilus</name>
    <dbReference type="NCBI Taxonomy" id="2661613"/>
    <lineage>
        <taxon>Bacteria</taxon>
        <taxon>Pseudomonadati</taxon>
        <taxon>Thermodesulfobacteriota</taxon>
        <taxon>Desulfovibrionia</taxon>
        <taxon>Desulfovibrionales</taxon>
        <taxon>Desulfovibrionaceae</taxon>
    </lineage>
</organism>
<dbReference type="EC" id="2.7.13.3" evidence="2"/>
<dbReference type="RefSeq" id="WP_155933320.1">
    <property type="nucleotide sequence ID" value="NZ_WODC01000003.1"/>
</dbReference>
<dbReference type="SMART" id="SM00387">
    <property type="entry name" value="HATPase_c"/>
    <property type="match status" value="1"/>
</dbReference>
<dbReference type="InterPro" id="IPR036890">
    <property type="entry name" value="HATPase_C_sf"/>
</dbReference>
<dbReference type="PANTHER" id="PTHR43047">
    <property type="entry name" value="TWO-COMPONENT HISTIDINE PROTEIN KINASE"/>
    <property type="match status" value="1"/>
</dbReference>
<dbReference type="PROSITE" id="PS50109">
    <property type="entry name" value="HIS_KIN"/>
    <property type="match status" value="1"/>
</dbReference>
<evidence type="ECO:0000313" key="7">
    <source>
        <dbReference type="EMBL" id="MUM77311.1"/>
    </source>
</evidence>
<reference evidence="7 8" key="1">
    <citation type="submission" date="2019-11" db="EMBL/GenBank/DDBJ databases">
        <title>Pseudodesulfovibrio alkaliphilus, sp. nov., an alkaliphilic sulfate-reducing bacteria from mud volcano of Taman peninsula, Russia.</title>
        <authorList>
            <person name="Frolova A."/>
            <person name="Merkel A.Y."/>
            <person name="Slobodkin A.I."/>
        </authorList>
    </citation>
    <scope>NUCLEOTIDE SEQUENCE [LARGE SCALE GENOMIC DNA]</scope>
    <source>
        <strain evidence="7 8">F-1</strain>
    </source>
</reference>
<feature type="domain" description="Histidine kinase" evidence="6">
    <location>
        <begin position="279"/>
        <end position="466"/>
    </location>
</feature>
<dbReference type="SUPFAM" id="SSF55874">
    <property type="entry name" value="ATPase domain of HSP90 chaperone/DNA topoisomerase II/histidine kinase"/>
    <property type="match status" value="1"/>
</dbReference>